<feature type="compositionally biased region" description="Basic and acidic residues" evidence="4">
    <location>
        <begin position="255"/>
        <end position="266"/>
    </location>
</feature>
<evidence type="ECO:0000313" key="6">
    <source>
        <dbReference type="Proteomes" id="UP000269721"/>
    </source>
</evidence>
<dbReference type="InterPro" id="IPR015943">
    <property type="entry name" value="WD40/YVTN_repeat-like_dom_sf"/>
</dbReference>
<gene>
    <name evidence="5" type="ORF">BDK51DRAFT_45693</name>
</gene>
<evidence type="ECO:0000313" key="5">
    <source>
        <dbReference type="EMBL" id="RKO86257.1"/>
    </source>
</evidence>
<dbReference type="AlphaFoldDB" id="A0A4V1IQE3"/>
<evidence type="ECO:0000256" key="4">
    <source>
        <dbReference type="SAM" id="MobiDB-lite"/>
    </source>
</evidence>
<protein>
    <submittedName>
        <fullName evidence="5">WD40-repeat-containing domain protein</fullName>
    </submittedName>
</protein>
<keyword evidence="6" id="KW-1185">Reference proteome</keyword>
<dbReference type="Pfam" id="PF00400">
    <property type="entry name" value="WD40"/>
    <property type="match status" value="2"/>
</dbReference>
<feature type="region of interest" description="Disordered" evidence="4">
    <location>
        <begin position="244"/>
        <end position="280"/>
    </location>
</feature>
<dbReference type="OrthoDB" id="10264376at2759"/>
<reference evidence="6" key="1">
    <citation type="journal article" date="2018" name="Nat. Microbiol.">
        <title>Leveraging single-cell genomics to expand the fungal tree of life.</title>
        <authorList>
            <person name="Ahrendt S.R."/>
            <person name="Quandt C.A."/>
            <person name="Ciobanu D."/>
            <person name="Clum A."/>
            <person name="Salamov A."/>
            <person name="Andreopoulos B."/>
            <person name="Cheng J.F."/>
            <person name="Woyke T."/>
            <person name="Pelin A."/>
            <person name="Henrissat B."/>
            <person name="Reynolds N.K."/>
            <person name="Benny G.L."/>
            <person name="Smith M.E."/>
            <person name="James T.Y."/>
            <person name="Grigoriev I.V."/>
        </authorList>
    </citation>
    <scope>NUCLEOTIDE SEQUENCE [LARGE SCALE GENOMIC DNA]</scope>
</reference>
<dbReference type="PROSITE" id="PS50294">
    <property type="entry name" value="WD_REPEATS_REGION"/>
    <property type="match status" value="2"/>
</dbReference>
<dbReference type="Gene3D" id="2.130.10.10">
    <property type="entry name" value="YVTN repeat-like/Quinoprotein amine dehydrogenase"/>
    <property type="match status" value="2"/>
</dbReference>
<dbReference type="PANTHER" id="PTHR16017">
    <property type="entry name" value="GASTRULATION DEFECTIVE PROTEIN 1-RELATED"/>
    <property type="match status" value="1"/>
</dbReference>
<dbReference type="PROSITE" id="PS50082">
    <property type="entry name" value="WD_REPEATS_2"/>
    <property type="match status" value="2"/>
</dbReference>
<keyword evidence="2" id="KW-0677">Repeat</keyword>
<dbReference type="InterPro" id="IPR051858">
    <property type="entry name" value="WD_repeat_GAD-1"/>
</dbReference>
<accession>A0A4V1IQE3</accession>
<name>A0A4V1IQE3_9FUNG</name>
<dbReference type="GO" id="GO:0005634">
    <property type="term" value="C:nucleus"/>
    <property type="evidence" value="ECO:0007669"/>
    <property type="project" value="TreeGrafter"/>
</dbReference>
<dbReference type="EMBL" id="KZ998353">
    <property type="protein sequence ID" value="RKO86257.1"/>
    <property type="molecule type" value="Genomic_DNA"/>
</dbReference>
<feature type="repeat" description="WD" evidence="3">
    <location>
        <begin position="28"/>
        <end position="59"/>
    </location>
</feature>
<dbReference type="GO" id="GO:0035861">
    <property type="term" value="C:site of double-strand break"/>
    <property type="evidence" value="ECO:0007669"/>
    <property type="project" value="TreeGrafter"/>
</dbReference>
<feature type="repeat" description="WD" evidence="3">
    <location>
        <begin position="83"/>
        <end position="109"/>
    </location>
</feature>
<dbReference type="PANTHER" id="PTHR16017:SF0">
    <property type="entry name" value="WD REPEAT-CONTAINING PROTEIN 70"/>
    <property type="match status" value="1"/>
</dbReference>
<dbReference type="InterPro" id="IPR001680">
    <property type="entry name" value="WD40_rpt"/>
</dbReference>
<proteinExistence type="predicted"/>
<dbReference type="InterPro" id="IPR036322">
    <property type="entry name" value="WD40_repeat_dom_sf"/>
</dbReference>
<evidence type="ECO:0000256" key="2">
    <source>
        <dbReference type="ARBA" id="ARBA00022737"/>
    </source>
</evidence>
<keyword evidence="1 3" id="KW-0853">WD repeat</keyword>
<dbReference type="SMART" id="SM00320">
    <property type="entry name" value="WD40"/>
    <property type="match status" value="3"/>
</dbReference>
<dbReference type="SUPFAM" id="SSF50978">
    <property type="entry name" value="WD40 repeat-like"/>
    <property type="match status" value="1"/>
</dbReference>
<evidence type="ECO:0000256" key="1">
    <source>
        <dbReference type="ARBA" id="ARBA00022574"/>
    </source>
</evidence>
<organism evidence="5 6">
    <name type="scientific">Blyttiomyces helicus</name>
    <dbReference type="NCBI Taxonomy" id="388810"/>
    <lineage>
        <taxon>Eukaryota</taxon>
        <taxon>Fungi</taxon>
        <taxon>Fungi incertae sedis</taxon>
        <taxon>Chytridiomycota</taxon>
        <taxon>Chytridiomycota incertae sedis</taxon>
        <taxon>Chytridiomycetes</taxon>
        <taxon>Chytridiomycetes incertae sedis</taxon>
        <taxon>Blyttiomyces</taxon>
    </lineage>
</organism>
<dbReference type="Proteomes" id="UP000269721">
    <property type="component" value="Unassembled WGS sequence"/>
</dbReference>
<evidence type="ECO:0000256" key="3">
    <source>
        <dbReference type="PROSITE-ProRule" id="PRU00221"/>
    </source>
</evidence>
<sequence>MSPPLHIRIWDVNVKRQQSQVIFVKSRVPGGKTAITAASYSADGKLIAAGGGDGALRVWGSGGPFLKPIHTIESAHLPGSTTTSVIFSPNSSILATRATDDTVKLWDLRRPTNPLATAPNLPTFFEEASVAFSPSARYLITGTSVKKNEGSGHLVVLDADTLKVVEDIEVGPGSVVRCAWHPKINQILCGMGDGAVQILYDPERSRAGVMLAVVKKKKVRAVDDIDFTIQIINPHALPMYREELPGTGKRKREKIRADPKASRKPDMPLSGPGRGGKQGTNVTMHIMKTIMRDTTRDEDPRDAILKYAEEAAENPYWVAPAYKKNQPDTKYTERVYEDEDEDAIRAAAEAKKRKK</sequence>